<dbReference type="InterPro" id="IPR010090">
    <property type="entry name" value="Phage_tape_meas"/>
</dbReference>
<dbReference type="KEGG" id="bhl:Bache_2421"/>
<evidence type="ECO:0000256" key="2">
    <source>
        <dbReference type="SAM" id="Phobius"/>
    </source>
</evidence>
<feature type="coiled-coil region" evidence="1">
    <location>
        <begin position="976"/>
        <end position="1031"/>
    </location>
</feature>
<evidence type="ECO:0000313" key="4">
    <source>
        <dbReference type="EMBL" id="ADV44387.1"/>
    </source>
</evidence>
<dbReference type="RefSeq" id="WP_013547977.1">
    <property type="nucleotide sequence ID" value="NC_014933.1"/>
</dbReference>
<dbReference type="OrthoDB" id="840436at2"/>
<feature type="domain" description="Phage tail tape measure protein" evidence="3">
    <location>
        <begin position="144"/>
        <end position="334"/>
    </location>
</feature>
<dbReference type="NCBIfam" id="TIGR01760">
    <property type="entry name" value="tape_meas_TP901"/>
    <property type="match status" value="1"/>
</dbReference>
<evidence type="ECO:0000313" key="5">
    <source>
        <dbReference type="Proteomes" id="UP000008630"/>
    </source>
</evidence>
<feature type="transmembrane region" description="Helical" evidence="2">
    <location>
        <begin position="425"/>
        <end position="447"/>
    </location>
</feature>
<dbReference type="eggNOG" id="COG5283">
    <property type="taxonomic scope" value="Bacteria"/>
</dbReference>
<organism evidence="4 5">
    <name type="scientific">Bacteroides helcogenes (strain ATCC 35417 / DSM 20613 / JCM 6297 / CCUG 15421 / P 36-108)</name>
    <dbReference type="NCBI Taxonomy" id="693979"/>
    <lineage>
        <taxon>Bacteria</taxon>
        <taxon>Pseudomonadati</taxon>
        <taxon>Bacteroidota</taxon>
        <taxon>Bacteroidia</taxon>
        <taxon>Bacteroidales</taxon>
        <taxon>Bacteroidaceae</taxon>
        <taxon>Bacteroides</taxon>
    </lineage>
</organism>
<dbReference type="AlphaFoldDB" id="E6SUP2"/>
<reference evidence="4 5" key="2">
    <citation type="journal article" date="2011" name="Stand. Genomic Sci.">
        <title>Complete genome sequence of Bacteroides helcogenes type strain (P 36-108).</title>
        <authorList>
            <person name="Pati A."/>
            <person name="Gronow S."/>
            <person name="Zeytun A."/>
            <person name="Lapidus A."/>
            <person name="Nolan M."/>
            <person name="Hammon N."/>
            <person name="Deshpande S."/>
            <person name="Cheng J.F."/>
            <person name="Tapia R."/>
            <person name="Han C."/>
            <person name="Goodwin L."/>
            <person name="Pitluck S."/>
            <person name="Liolios K."/>
            <person name="Pagani I."/>
            <person name="Ivanova N."/>
            <person name="Mavromatis K."/>
            <person name="Chen A."/>
            <person name="Palaniappan K."/>
            <person name="Land M."/>
            <person name="Hauser L."/>
            <person name="Chang Y.J."/>
            <person name="Jeffries C.D."/>
            <person name="Detter J.C."/>
            <person name="Brambilla E."/>
            <person name="Rohde M."/>
            <person name="Goker M."/>
            <person name="Woyke T."/>
            <person name="Bristow J."/>
            <person name="Eisen J.A."/>
            <person name="Markowitz V."/>
            <person name="Hugenholtz P."/>
            <person name="Kyrpides N.C."/>
            <person name="Klenk H.P."/>
            <person name="Lucas S."/>
        </authorList>
    </citation>
    <scope>NUCLEOTIDE SEQUENCE [LARGE SCALE GENOMIC DNA]</scope>
    <source>
        <strain evidence="5">ATCC 35417 / DSM 20613 / JCM 6297 / CCUG 15421 / P 36-108</strain>
    </source>
</reference>
<keyword evidence="2" id="KW-0812">Transmembrane</keyword>
<dbReference type="PATRIC" id="fig|693979.3.peg.2537"/>
<evidence type="ECO:0000259" key="3">
    <source>
        <dbReference type="Pfam" id="PF10145"/>
    </source>
</evidence>
<dbReference type="Pfam" id="PF10145">
    <property type="entry name" value="PhageMin_Tail"/>
    <property type="match status" value="1"/>
</dbReference>
<dbReference type="Proteomes" id="UP000008630">
    <property type="component" value="Chromosome"/>
</dbReference>
<accession>E6SUP2</accession>
<feature type="coiled-coil region" evidence="1">
    <location>
        <begin position="365"/>
        <end position="392"/>
    </location>
</feature>
<feature type="transmembrane region" description="Helical" evidence="2">
    <location>
        <begin position="528"/>
        <end position="554"/>
    </location>
</feature>
<feature type="coiled-coil region" evidence="1">
    <location>
        <begin position="571"/>
        <end position="633"/>
    </location>
</feature>
<keyword evidence="2" id="KW-1133">Transmembrane helix</keyword>
<reference key="1">
    <citation type="submission" date="2010-11" db="EMBL/GenBank/DDBJ databases">
        <title>The complete genome of Bacteroides helcogenes P 36-108.</title>
        <authorList>
            <consortium name="US DOE Joint Genome Institute (JGI-PGF)"/>
            <person name="Lucas S."/>
            <person name="Copeland A."/>
            <person name="Lapidus A."/>
            <person name="Bruce D."/>
            <person name="Goodwin L."/>
            <person name="Pitluck S."/>
            <person name="Kyrpides N."/>
            <person name="Mavromatis K."/>
            <person name="Ivanova N."/>
            <person name="Zeytun A."/>
            <person name="Brettin T."/>
            <person name="Detter J.C."/>
            <person name="Tapia R."/>
            <person name="Han C."/>
            <person name="Land M."/>
            <person name="Hauser L."/>
            <person name="Markowitz V."/>
            <person name="Cheng J.-F."/>
            <person name="Hugenholtz P."/>
            <person name="Woyke T."/>
            <person name="Wu D."/>
            <person name="Gronow S."/>
            <person name="Wellnitz S."/>
            <person name="Brambilla E."/>
            <person name="Klenk H.-P."/>
            <person name="Eisen J.A."/>
        </authorList>
    </citation>
    <scope>NUCLEOTIDE SEQUENCE</scope>
    <source>
        <strain>P 36-108</strain>
    </source>
</reference>
<keyword evidence="5" id="KW-1185">Reference proteome</keyword>
<dbReference type="HOGENOM" id="CLU_271039_0_0_10"/>
<dbReference type="STRING" id="693979.Bache_2421"/>
<keyword evidence="1" id="KW-0175">Coiled coil</keyword>
<sequence>MAKSKSEKRGIYLYIDGKEVVNDINHIEKECRQLTQQLKTMTIGSEEYNRTMAKIKHLQGILKQHRQEIKGITSETQKATLSVGKMVDWFNRFGGIILSVVGLLTGVSLALRSIRNERNKLEESQAGLKALTGLDDENISWLTEQAKTLSTTMTKEGLRVRQSAAEILDAFMLVGSAKPELLGDKEALKQVTEEAMRLQAAAKDITLNEAVDSLTLSLNQYGAAADQAGKFANVLAAGSQAGSANIASQAKAIRNAGTAAASANVPIEQTVGLIETLAYRGIKDEVAGTGLKKFFLVLQTGADETNPKIVGLDKALENLKNKKMDAGAIKKMFGEEGYNTASVILQNTEMVKDYTKAVTDTNVAYEQSAINSNTAQAKLEQARNKMKQAAIELGEKLNPALAVSTNMMTKLIKILPGLIEWLQKWGASIIALLIPVVAYIGCLKMWALYQTALNKVTTIATTLKIAYAAATANVAGNLTGANKILVLFSGNMSKSIALQKTATAVAYLFAAAKAVLTGNLKAARVAMLAFNATVSTNFYVAIAAAIAAVAVAIYKVAMQTTEAEKAVSDYQKQLVTERSELNKLIDAAQRAGDGTKRRRELIDEINMKYGKYLTNLLNEYSTLEDIKQAYQEINIAMQANIAQKVLDEKTEEISRDMLDKKIDKMNKVRSTLSNLFPSNLTNDITQKIEKAVNLAINKGQTAQQISIALAQKIRQLYGGNKDFEDNLRKGITAYADTVIKEVARINKVKEELAVFVPGVGQTNKLPEVVVTGIAPKKNDTNGNGDIEKESEKKKRVNKELENIEIRHGERIASIKKEYLNDERMTQSEYDKKMLDAEIKCLNEKLAVIGIEESKRQQIENRILDIRLKLSQKLREIFADTDEFAKKAYDKEVQALKEKETEEIETLKFGLEQKLINEVEYQQRLLEIQNKYAKKREKLLRVDKKEIKDKYDQKLSDTLLNAYKAKKGNPLDQKSFFREMMTSLSAAEAELAKMDEKDPEYSSMCKYVDGLQKALKEKLEALKLMLEDISIELGTAMGELLTGDQEGMRDALRNTLNMFLDFIEKEMIAAVGSVTIAEFILNPLGIFASIGKILAIKAAFAGIKSAIGNFYAGGYTGPGNWDQPQGIVHSNEFVANRFAVGNPNLRPIFDVIDVAQRSGNVGNLTADDIAAVAGSGKVMHNVPVKTGNVNATTTTNDPAMMAVLIECIHVLRKLKVRLDDPLLAETYITGKGGINRAQKEYDKLIKNVSR</sequence>
<keyword evidence="2" id="KW-0472">Membrane</keyword>
<name>E6SUP2_BACT6</name>
<evidence type="ECO:0000256" key="1">
    <source>
        <dbReference type="SAM" id="Coils"/>
    </source>
</evidence>
<feature type="transmembrane region" description="Helical" evidence="2">
    <location>
        <begin position="496"/>
        <end position="516"/>
    </location>
</feature>
<feature type="transmembrane region" description="Helical" evidence="2">
    <location>
        <begin position="89"/>
        <end position="111"/>
    </location>
</feature>
<dbReference type="EMBL" id="CP002352">
    <property type="protein sequence ID" value="ADV44387.1"/>
    <property type="molecule type" value="Genomic_DNA"/>
</dbReference>
<proteinExistence type="predicted"/>
<gene>
    <name evidence="4" type="ordered locus">Bache_2421</name>
</gene>
<protein>
    <submittedName>
        <fullName evidence="4">Phage tail tape measure protein, TP901 family</fullName>
    </submittedName>
</protein>